<reference evidence="1 2" key="1">
    <citation type="submission" date="2023-10" db="EMBL/GenBank/DDBJ databases">
        <title>Saccharopolyspora sp. nov., isolated from mangrove soil.</title>
        <authorList>
            <person name="Lu Y."/>
            <person name="Liu W."/>
        </authorList>
    </citation>
    <scope>NUCLEOTIDE SEQUENCE [LARGE SCALE GENOMIC DNA]</scope>
    <source>
        <strain evidence="1 2">S2-29</strain>
    </source>
</reference>
<evidence type="ECO:0000313" key="1">
    <source>
        <dbReference type="EMBL" id="MEB3372058.1"/>
    </source>
</evidence>
<dbReference type="EMBL" id="JAWLNX010000036">
    <property type="protein sequence ID" value="MEB3372058.1"/>
    <property type="molecule type" value="Genomic_DNA"/>
</dbReference>
<name>A0ABU6AKS7_9PSEU</name>
<accession>A0ABU6AKS7</accession>
<gene>
    <name evidence="1" type="ORF">R4I43_32125</name>
</gene>
<sequence length="41" mass="4312">MLVNRDKVVLVGPPGHAAELENRGAGQLSMALRDAAAQARK</sequence>
<proteinExistence type="predicted"/>
<dbReference type="Proteomes" id="UP001327093">
    <property type="component" value="Unassembled WGS sequence"/>
</dbReference>
<organism evidence="1 2">
    <name type="scientific">Saccharopolyspora mangrovi</name>
    <dbReference type="NCBI Taxonomy" id="3082379"/>
    <lineage>
        <taxon>Bacteria</taxon>
        <taxon>Bacillati</taxon>
        <taxon>Actinomycetota</taxon>
        <taxon>Actinomycetes</taxon>
        <taxon>Pseudonocardiales</taxon>
        <taxon>Pseudonocardiaceae</taxon>
        <taxon>Saccharopolyspora</taxon>
    </lineage>
</organism>
<evidence type="ECO:0000313" key="2">
    <source>
        <dbReference type="Proteomes" id="UP001327093"/>
    </source>
</evidence>
<keyword evidence="2" id="KW-1185">Reference proteome</keyword>
<comment type="caution">
    <text evidence="1">The sequence shown here is derived from an EMBL/GenBank/DDBJ whole genome shotgun (WGS) entry which is preliminary data.</text>
</comment>
<protein>
    <submittedName>
        <fullName evidence="1">Uncharacterized protein</fullName>
    </submittedName>
</protein>
<dbReference type="RefSeq" id="WP_324269481.1">
    <property type="nucleotide sequence ID" value="NZ_JAWLNX010000036.1"/>
</dbReference>